<keyword evidence="4" id="KW-1185">Reference proteome</keyword>
<feature type="chain" id="PRO_5002358312" evidence="2">
    <location>
        <begin position="18"/>
        <end position="100"/>
    </location>
</feature>
<proteinExistence type="predicted"/>
<feature type="region of interest" description="Disordered" evidence="1">
    <location>
        <begin position="18"/>
        <end position="54"/>
    </location>
</feature>
<dbReference type="EnsemblPlants" id="OMERI08G08650.1">
    <property type="protein sequence ID" value="OMERI08G08650.1"/>
    <property type="gene ID" value="OMERI08G08650"/>
</dbReference>
<keyword evidence="2" id="KW-0732">Signal</keyword>
<dbReference type="Gramene" id="OMERI08G08650.1">
    <property type="protein sequence ID" value="OMERI08G08650.1"/>
    <property type="gene ID" value="OMERI08G08650"/>
</dbReference>
<evidence type="ECO:0000256" key="2">
    <source>
        <dbReference type="SAM" id="SignalP"/>
    </source>
</evidence>
<accession>A0A0E0EK48</accession>
<sequence length="100" mass="9868">MGATLLLLCADFSAVAGGRRRPSLPSGPRLAAPAAGSRAPPSRASVRPSAAAAPLAARGLPHHASVAGTTEGGCDHLGDQLAIWSSGSGTIAHSLLHQDS</sequence>
<feature type="compositionally biased region" description="Low complexity" evidence="1">
    <location>
        <begin position="23"/>
        <end position="54"/>
    </location>
</feature>
<dbReference type="HOGENOM" id="CLU_2310619_0_0_1"/>
<evidence type="ECO:0000256" key="1">
    <source>
        <dbReference type="SAM" id="MobiDB-lite"/>
    </source>
</evidence>
<reference evidence="3" key="2">
    <citation type="submission" date="2018-05" db="EMBL/GenBank/DDBJ databases">
        <title>OmerRS3 (Oryza meridionalis Reference Sequence Version 3).</title>
        <authorList>
            <person name="Zhang J."/>
            <person name="Kudrna D."/>
            <person name="Lee S."/>
            <person name="Talag J."/>
            <person name="Welchert J."/>
            <person name="Wing R.A."/>
        </authorList>
    </citation>
    <scope>NUCLEOTIDE SEQUENCE [LARGE SCALE GENOMIC DNA]</scope>
    <source>
        <strain evidence="3">cv. OR44</strain>
    </source>
</reference>
<organism evidence="3">
    <name type="scientific">Oryza meridionalis</name>
    <dbReference type="NCBI Taxonomy" id="40149"/>
    <lineage>
        <taxon>Eukaryota</taxon>
        <taxon>Viridiplantae</taxon>
        <taxon>Streptophyta</taxon>
        <taxon>Embryophyta</taxon>
        <taxon>Tracheophyta</taxon>
        <taxon>Spermatophyta</taxon>
        <taxon>Magnoliopsida</taxon>
        <taxon>Liliopsida</taxon>
        <taxon>Poales</taxon>
        <taxon>Poaceae</taxon>
        <taxon>BOP clade</taxon>
        <taxon>Oryzoideae</taxon>
        <taxon>Oryzeae</taxon>
        <taxon>Oryzinae</taxon>
        <taxon>Oryza</taxon>
    </lineage>
</organism>
<evidence type="ECO:0000313" key="4">
    <source>
        <dbReference type="Proteomes" id="UP000008021"/>
    </source>
</evidence>
<evidence type="ECO:0000313" key="3">
    <source>
        <dbReference type="EnsemblPlants" id="OMERI08G08650.1"/>
    </source>
</evidence>
<reference evidence="3" key="1">
    <citation type="submission" date="2015-04" db="UniProtKB">
        <authorList>
            <consortium name="EnsemblPlants"/>
        </authorList>
    </citation>
    <scope>IDENTIFICATION</scope>
</reference>
<name>A0A0E0EK48_9ORYZ</name>
<protein>
    <submittedName>
        <fullName evidence="3">Uncharacterized protein</fullName>
    </submittedName>
</protein>
<feature type="signal peptide" evidence="2">
    <location>
        <begin position="1"/>
        <end position="17"/>
    </location>
</feature>
<dbReference type="Proteomes" id="UP000008021">
    <property type="component" value="Chromosome 8"/>
</dbReference>
<dbReference type="STRING" id="40149.A0A0E0EK48"/>
<dbReference type="AlphaFoldDB" id="A0A0E0EK48"/>